<evidence type="ECO:0000313" key="1">
    <source>
        <dbReference type="EMBL" id="MDT0581376.1"/>
    </source>
</evidence>
<dbReference type="Gene3D" id="3.90.1720.10">
    <property type="entry name" value="endopeptidase domain like (from Nostoc punctiforme)"/>
    <property type="match status" value="1"/>
</dbReference>
<name>A0AAW8QZH3_9ALTE</name>
<reference evidence="1 2" key="1">
    <citation type="submission" date="2023-09" db="EMBL/GenBank/DDBJ databases">
        <authorList>
            <person name="Rey-Velasco X."/>
        </authorList>
    </citation>
    <scope>NUCLEOTIDE SEQUENCE [LARGE SCALE GENOMIC DNA]</scope>
    <source>
        <strain evidence="1 2">W409</strain>
    </source>
</reference>
<sequence>MPAPLLWLGAACLGLYATNKANNAYLKHKEYVSLLPGESTKRVAPRNGAIVTCGIYGVLDHTGIWVNGNIYELSGAGLIRCISPRRFLENRSGESIFVACDDDYRPLAAEAVAQRCIDNLYHTRDYHVLSNNCHQFVLEMLSGEKQRITSFSELNEAIASMFMSPVSWHQAKIQTY</sequence>
<dbReference type="EMBL" id="JAVRIE010000001">
    <property type="protein sequence ID" value="MDT0581376.1"/>
    <property type="molecule type" value="Genomic_DNA"/>
</dbReference>
<evidence type="ECO:0000313" key="2">
    <source>
        <dbReference type="Proteomes" id="UP001249020"/>
    </source>
</evidence>
<dbReference type="AlphaFoldDB" id="A0AAW8QZH3"/>
<accession>A0AAW8QZH3</accession>
<keyword evidence="2" id="KW-1185">Reference proteome</keyword>
<protein>
    <recommendedName>
        <fullName evidence="3">LRAT domain-containing protein</fullName>
    </recommendedName>
</protein>
<dbReference type="Proteomes" id="UP001249020">
    <property type="component" value="Unassembled WGS sequence"/>
</dbReference>
<gene>
    <name evidence="1" type="ORF">RM544_02405</name>
</gene>
<evidence type="ECO:0008006" key="3">
    <source>
        <dbReference type="Google" id="ProtNLM"/>
    </source>
</evidence>
<comment type="caution">
    <text evidence="1">The sequence shown here is derived from an EMBL/GenBank/DDBJ whole genome shotgun (WGS) entry which is preliminary data.</text>
</comment>
<organism evidence="1 2">
    <name type="scientific">Brumicola blandensis</name>
    <dbReference type="NCBI Taxonomy" id="3075611"/>
    <lineage>
        <taxon>Bacteria</taxon>
        <taxon>Pseudomonadati</taxon>
        <taxon>Pseudomonadota</taxon>
        <taxon>Gammaproteobacteria</taxon>
        <taxon>Alteromonadales</taxon>
        <taxon>Alteromonadaceae</taxon>
        <taxon>Brumicola</taxon>
    </lineage>
</organism>
<proteinExistence type="predicted"/>
<dbReference type="RefSeq" id="WP_311360180.1">
    <property type="nucleotide sequence ID" value="NZ_JAVRIE010000001.1"/>
</dbReference>